<evidence type="ECO:0000313" key="2">
    <source>
        <dbReference type="Proteomes" id="UP001183176"/>
    </source>
</evidence>
<name>A0ABU2JHN4_9ACTN</name>
<protein>
    <submittedName>
        <fullName evidence="1">Uncharacterized protein</fullName>
    </submittedName>
</protein>
<organism evidence="1 2">
    <name type="scientific">Jatrophihabitans lederbergiae</name>
    <dbReference type="NCBI Taxonomy" id="3075547"/>
    <lineage>
        <taxon>Bacteria</taxon>
        <taxon>Bacillati</taxon>
        <taxon>Actinomycetota</taxon>
        <taxon>Actinomycetes</taxon>
        <taxon>Jatrophihabitantales</taxon>
        <taxon>Jatrophihabitantaceae</taxon>
        <taxon>Jatrophihabitans</taxon>
    </lineage>
</organism>
<keyword evidence="2" id="KW-1185">Reference proteome</keyword>
<dbReference type="RefSeq" id="WP_311425631.1">
    <property type="nucleotide sequence ID" value="NZ_JAVREH010000127.1"/>
</dbReference>
<dbReference type="EMBL" id="JAVREH010000127">
    <property type="protein sequence ID" value="MDT0264495.1"/>
    <property type="molecule type" value="Genomic_DNA"/>
</dbReference>
<gene>
    <name evidence="1" type="ORF">RM423_24390</name>
</gene>
<sequence>MTSYIESADHAGIFVPHAFDEHTVDLGEITASGRSCGSPRSTNAAH</sequence>
<evidence type="ECO:0000313" key="1">
    <source>
        <dbReference type="EMBL" id="MDT0264495.1"/>
    </source>
</evidence>
<dbReference type="Proteomes" id="UP001183176">
    <property type="component" value="Unassembled WGS sequence"/>
</dbReference>
<comment type="caution">
    <text evidence="1">The sequence shown here is derived from an EMBL/GenBank/DDBJ whole genome shotgun (WGS) entry which is preliminary data.</text>
</comment>
<reference evidence="2" key="1">
    <citation type="submission" date="2023-07" db="EMBL/GenBank/DDBJ databases">
        <title>30 novel species of actinomycetes from the DSMZ collection.</title>
        <authorList>
            <person name="Nouioui I."/>
        </authorList>
    </citation>
    <scope>NUCLEOTIDE SEQUENCE [LARGE SCALE GENOMIC DNA]</scope>
    <source>
        <strain evidence="2">DSM 44399</strain>
    </source>
</reference>
<proteinExistence type="predicted"/>
<accession>A0ABU2JHN4</accession>